<gene>
    <name evidence="2" type="ORF">BCR44DRAFT_1191766</name>
</gene>
<evidence type="ECO:0000256" key="1">
    <source>
        <dbReference type="SAM" id="MobiDB-lite"/>
    </source>
</evidence>
<comment type="caution">
    <text evidence="2">The sequence shown here is derived from an EMBL/GenBank/DDBJ whole genome shotgun (WGS) entry which is preliminary data.</text>
</comment>
<dbReference type="EMBL" id="MCFL01000033">
    <property type="protein sequence ID" value="ORZ33849.1"/>
    <property type="molecule type" value="Genomic_DNA"/>
</dbReference>
<evidence type="ECO:0000313" key="3">
    <source>
        <dbReference type="Proteomes" id="UP000193411"/>
    </source>
</evidence>
<organism evidence="2 3">
    <name type="scientific">Catenaria anguillulae PL171</name>
    <dbReference type="NCBI Taxonomy" id="765915"/>
    <lineage>
        <taxon>Eukaryota</taxon>
        <taxon>Fungi</taxon>
        <taxon>Fungi incertae sedis</taxon>
        <taxon>Blastocladiomycota</taxon>
        <taxon>Blastocladiomycetes</taxon>
        <taxon>Blastocladiales</taxon>
        <taxon>Catenariaceae</taxon>
        <taxon>Catenaria</taxon>
    </lineage>
</organism>
<feature type="region of interest" description="Disordered" evidence="1">
    <location>
        <begin position="28"/>
        <end position="62"/>
    </location>
</feature>
<keyword evidence="3" id="KW-1185">Reference proteome</keyword>
<evidence type="ECO:0000313" key="2">
    <source>
        <dbReference type="EMBL" id="ORZ33849.1"/>
    </source>
</evidence>
<dbReference type="Proteomes" id="UP000193411">
    <property type="component" value="Unassembled WGS sequence"/>
</dbReference>
<name>A0A1Y2HH33_9FUNG</name>
<reference evidence="2 3" key="1">
    <citation type="submission" date="2016-07" db="EMBL/GenBank/DDBJ databases">
        <title>Pervasive Adenine N6-methylation of Active Genes in Fungi.</title>
        <authorList>
            <consortium name="DOE Joint Genome Institute"/>
            <person name="Mondo S.J."/>
            <person name="Dannebaum R.O."/>
            <person name="Kuo R.C."/>
            <person name="Labutti K."/>
            <person name="Haridas S."/>
            <person name="Kuo A."/>
            <person name="Salamov A."/>
            <person name="Ahrendt S.R."/>
            <person name="Lipzen A."/>
            <person name="Sullivan W."/>
            <person name="Andreopoulos W.B."/>
            <person name="Clum A."/>
            <person name="Lindquist E."/>
            <person name="Daum C."/>
            <person name="Ramamoorthy G.K."/>
            <person name="Gryganskyi A."/>
            <person name="Culley D."/>
            <person name="Magnuson J.K."/>
            <person name="James T.Y."/>
            <person name="O'Malley M.A."/>
            <person name="Stajich J.E."/>
            <person name="Spatafora J.W."/>
            <person name="Visel A."/>
            <person name="Grigoriev I.V."/>
        </authorList>
    </citation>
    <scope>NUCLEOTIDE SEQUENCE [LARGE SCALE GENOMIC DNA]</scope>
    <source>
        <strain evidence="2 3">PL171</strain>
    </source>
</reference>
<protein>
    <submittedName>
        <fullName evidence="2">Uncharacterized protein</fullName>
    </submittedName>
</protein>
<sequence length="133" mass="15034">MPGMSPMAPSLVFAFSCSELVRRTPVSHARECDRPARGTQRSKRVERKQSATTHKRYRGNLSGGTKHGDCLCIRSLYYIYSRRTLLPPFRRLCPTVSFLRSHFTPPSIFSPVALARLPPCRINPKCMAVIDVL</sequence>
<dbReference type="AlphaFoldDB" id="A0A1Y2HH33"/>
<accession>A0A1Y2HH33</accession>
<proteinExistence type="predicted"/>